<keyword evidence="5" id="KW-0575">Peroxidase</keyword>
<dbReference type="RefSeq" id="WP_107300449.1">
    <property type="nucleotide sequence ID" value="NZ_PYMB01000019.1"/>
</dbReference>
<evidence type="ECO:0000256" key="1">
    <source>
        <dbReference type="ARBA" id="ARBA00004196"/>
    </source>
</evidence>
<name>A0A2T3N744_9GAMM</name>
<dbReference type="OrthoDB" id="9805202at2"/>
<keyword evidence="2" id="KW-0560">Oxidoreductase</keyword>
<organism evidence="5 6">
    <name type="scientific">Photobacterium rosenbergii</name>
    <dbReference type="NCBI Taxonomy" id="294936"/>
    <lineage>
        <taxon>Bacteria</taxon>
        <taxon>Pseudomonadati</taxon>
        <taxon>Pseudomonadota</taxon>
        <taxon>Gammaproteobacteria</taxon>
        <taxon>Vibrionales</taxon>
        <taxon>Vibrionaceae</taxon>
        <taxon>Photobacterium</taxon>
    </lineage>
</organism>
<dbReference type="GO" id="GO:0020037">
    <property type="term" value="F:heme binding"/>
    <property type="evidence" value="ECO:0007669"/>
    <property type="project" value="InterPro"/>
</dbReference>
<feature type="domain" description="Di-haem cytochrome c peroxidase" evidence="4">
    <location>
        <begin position="206"/>
        <end position="393"/>
    </location>
</feature>
<dbReference type="GO" id="GO:0030313">
    <property type="term" value="C:cell envelope"/>
    <property type="evidence" value="ECO:0007669"/>
    <property type="project" value="UniProtKB-SubCell"/>
</dbReference>
<dbReference type="InterPro" id="IPR051395">
    <property type="entry name" value="Cytochrome_c_Peroxidase/MauG"/>
</dbReference>
<dbReference type="EMBL" id="PYMB01000019">
    <property type="protein sequence ID" value="PSW08709.1"/>
    <property type="molecule type" value="Genomic_DNA"/>
</dbReference>
<dbReference type="GO" id="GO:0004130">
    <property type="term" value="F:cytochrome-c peroxidase activity"/>
    <property type="evidence" value="ECO:0007669"/>
    <property type="project" value="TreeGrafter"/>
</dbReference>
<comment type="subcellular location">
    <subcellularLocation>
        <location evidence="1">Cell envelope</location>
    </subcellularLocation>
</comment>
<protein>
    <submittedName>
        <fullName evidence="5">Cytochrome-c peroxidase</fullName>
    </submittedName>
</protein>
<proteinExistence type="predicted"/>
<evidence type="ECO:0000256" key="3">
    <source>
        <dbReference type="SAM" id="SignalP"/>
    </source>
</evidence>
<dbReference type="AlphaFoldDB" id="A0A2T3N744"/>
<feature type="chain" id="PRO_5015498731" evidence="3">
    <location>
        <begin position="33"/>
        <end position="802"/>
    </location>
</feature>
<dbReference type="InterPro" id="IPR036909">
    <property type="entry name" value="Cyt_c-like_dom_sf"/>
</dbReference>
<keyword evidence="3" id="KW-0732">Signal</keyword>
<dbReference type="Pfam" id="PF17963">
    <property type="entry name" value="Big_9"/>
    <property type="match status" value="1"/>
</dbReference>
<sequence length="802" mass="88672">MNNKTLYKRHRLTALVAASLFGLATGIASVHAEEEVEGPDFSGLGSLKGIKPAPVPGLDEYIKDEKAAIKLGKALFWDMQAGSQGQSCGSCHYNAGADNRTKNQISPGINNVDETKQSIFDPTRTGQGGPNYTLVPNDFPFRVYADPDNRESEVLFDSDDVVSSQGVFGAVFDELYGGTYGDPRYSDRREGCELVTDIFHVGGVATRRVEPRNTPTVINAIFNFRNFWDGRANNVFNGVDPFGRRNENAKVLHFDPYTEYVSLKEVNLINSSAASQAVGPPGSAFEMTCADKAFKDMGRKLMGLKPLGLQQVDRSDSVLGYDSSYPNDGLRTRYEDMIKDAFKIEWWGSNQDFGGYNQMEENFSLFWGLAIQLYEATLISDDSRFDRYMDGDKYALSDLEKYGMEVFVDKGKCVNCHSGPEFSKAMTHLIAEEQEEGLVERMHMGDETISLYDNGFYNIGVTPTKEDLGLGGKDPWGNPLSHTKQYFEKLLGNNVPDNFEVDPCTFEAFVFEQDPCNSAQQTNRLKNRLVKGKEKSAVDGAFKTPGLRNIELTGPYMHDGSMATLEQVVEFYNRGGNRTSEEPGDSSGFGEISSNLDPDIRKLDLTDYEKKALVAFMKALTDERVRQEKAPFDHPQLFIPNGVEGDENYAETNVNGSSREEWIEIPMVGAYGRAAKGLEPLKPFLDGVNSDYGTGSGGGDYGSGSEPAGYLEAKDDSFSAKYGRSTSIKPLDNDVAGSYDIDPRSIVIHNAPSSRDCRYYIHTDGSITVTPLKDYDMSITYSVKDSSGKESNVATINLNVYR</sequence>
<dbReference type="Gene3D" id="1.10.760.10">
    <property type="entry name" value="Cytochrome c-like domain"/>
    <property type="match status" value="2"/>
</dbReference>
<dbReference type="Pfam" id="PF03150">
    <property type="entry name" value="CCP_MauG"/>
    <property type="match status" value="1"/>
</dbReference>
<evidence type="ECO:0000313" key="6">
    <source>
        <dbReference type="Proteomes" id="UP000241346"/>
    </source>
</evidence>
<dbReference type="Proteomes" id="UP000241346">
    <property type="component" value="Unassembled WGS sequence"/>
</dbReference>
<dbReference type="GO" id="GO:0009055">
    <property type="term" value="F:electron transfer activity"/>
    <property type="evidence" value="ECO:0007669"/>
    <property type="project" value="InterPro"/>
</dbReference>
<accession>A0A2T3N744</accession>
<dbReference type="InterPro" id="IPR004852">
    <property type="entry name" value="Di-haem_cyt_c_peroxidsae"/>
</dbReference>
<dbReference type="SUPFAM" id="SSF46626">
    <property type="entry name" value="Cytochrome c"/>
    <property type="match status" value="2"/>
</dbReference>
<evidence type="ECO:0000259" key="4">
    <source>
        <dbReference type="Pfam" id="PF03150"/>
    </source>
</evidence>
<comment type="caution">
    <text evidence="5">The sequence shown here is derived from an EMBL/GenBank/DDBJ whole genome shotgun (WGS) entry which is preliminary data.</text>
</comment>
<evidence type="ECO:0000313" key="5">
    <source>
        <dbReference type="EMBL" id="PSW08709.1"/>
    </source>
</evidence>
<gene>
    <name evidence="5" type="ORF">C9J01_22900</name>
</gene>
<reference evidence="5 6" key="1">
    <citation type="submission" date="2018-03" db="EMBL/GenBank/DDBJ databases">
        <title>Whole genome sequencing of Histamine producing bacteria.</title>
        <authorList>
            <person name="Butler K."/>
        </authorList>
    </citation>
    <scope>NUCLEOTIDE SEQUENCE [LARGE SCALE GENOMIC DNA]</scope>
    <source>
        <strain evidence="5 6">DSM 19138</strain>
    </source>
</reference>
<evidence type="ECO:0000256" key="2">
    <source>
        <dbReference type="ARBA" id="ARBA00023002"/>
    </source>
</evidence>
<feature type="signal peptide" evidence="3">
    <location>
        <begin position="1"/>
        <end position="32"/>
    </location>
</feature>
<dbReference type="PANTHER" id="PTHR30600">
    <property type="entry name" value="CYTOCHROME C PEROXIDASE-RELATED"/>
    <property type="match status" value="1"/>
</dbReference>